<evidence type="ECO:0000256" key="1">
    <source>
        <dbReference type="SAM" id="Phobius"/>
    </source>
</evidence>
<evidence type="ECO:0000313" key="4">
    <source>
        <dbReference type="EMBL" id="JAS52958.1"/>
    </source>
</evidence>
<keyword evidence="2" id="KW-0732">Signal</keyword>
<evidence type="ECO:0000256" key="2">
    <source>
        <dbReference type="SAM" id="SignalP"/>
    </source>
</evidence>
<feature type="chain" id="PRO_5008583147" description="EGF-like domain-containing protein" evidence="2">
    <location>
        <begin position="19"/>
        <end position="502"/>
    </location>
</feature>
<feature type="transmembrane region" description="Helical" evidence="1">
    <location>
        <begin position="404"/>
        <end position="428"/>
    </location>
</feature>
<feature type="signal peptide" evidence="2">
    <location>
        <begin position="1"/>
        <end position="18"/>
    </location>
</feature>
<dbReference type="EMBL" id="GECZ01016811">
    <property type="protein sequence ID" value="JAS52958.1"/>
    <property type="molecule type" value="Transcribed_RNA"/>
</dbReference>
<keyword evidence="1" id="KW-0472">Membrane</keyword>
<keyword evidence="1" id="KW-0812">Transmembrane</keyword>
<organism evidence="4">
    <name type="scientific">Cuerna arida</name>
    <dbReference type="NCBI Taxonomy" id="1464854"/>
    <lineage>
        <taxon>Eukaryota</taxon>
        <taxon>Metazoa</taxon>
        <taxon>Ecdysozoa</taxon>
        <taxon>Arthropoda</taxon>
        <taxon>Hexapoda</taxon>
        <taxon>Insecta</taxon>
        <taxon>Pterygota</taxon>
        <taxon>Neoptera</taxon>
        <taxon>Paraneoptera</taxon>
        <taxon>Hemiptera</taxon>
        <taxon>Auchenorrhyncha</taxon>
        <taxon>Membracoidea</taxon>
        <taxon>Cicadellidae</taxon>
        <taxon>Cicadellinae</taxon>
        <taxon>Proconiini</taxon>
        <taxon>Cuerna</taxon>
    </lineage>
</organism>
<evidence type="ECO:0000259" key="3">
    <source>
        <dbReference type="PROSITE" id="PS00022"/>
    </source>
</evidence>
<dbReference type="SUPFAM" id="SSF63825">
    <property type="entry name" value="YWTD domain"/>
    <property type="match status" value="1"/>
</dbReference>
<dbReference type="InterPro" id="IPR011042">
    <property type="entry name" value="6-blade_b-propeller_TolB-like"/>
</dbReference>
<name>A0A1B6FRZ6_9HEMI</name>
<sequence>MNLAFLFCFLLSVISISSTHLSYDLITCTNNTVDLIRNYAKEKSIELNKYDEVKKCLYIDEDNIVIFYGILKDTRKHVIVKMQLFSNFSYDLDPIHIEGPLKSMAYNSLNKVLYWYGLNSLMVTNLGNNVTRIHLSNLSDISNLCVDKKRSYLYWIESNRLIKRLNINENSIEIFRDSNHKIVQSIDIDFQSNYLYVIERHLLNWDIIQIDLDQRSTFDVIYSGKNKIPTDIGVVDRNLCYWIESENLFKFTSFKNLTTKIFENVSTFYLNKPNLIQESISNSLLIPNETNSKCSKDCKNNAKCEFVQLNDSDSIAQKCVCDGLHYGEFCELKMDLMQFCTNLCGLQLISNVELHSFCNCSKKETTFNMFLLRTMDVVSQVLFDNKMSSINVPSNYDYFYVDKIIALLILLIIALLLIITAMLIRIFCMKTNTKVRKRYLFNRKNSCKIPDSQTDHCEIEIENCCNMNICETPCFEPIQLRSVKKVEDKRKLIVNMEQNEAF</sequence>
<dbReference type="AlphaFoldDB" id="A0A1B6FRZ6"/>
<dbReference type="Gene3D" id="2.120.10.30">
    <property type="entry name" value="TolB, C-terminal domain"/>
    <property type="match status" value="1"/>
</dbReference>
<keyword evidence="1" id="KW-1133">Transmembrane helix</keyword>
<reference evidence="4" key="1">
    <citation type="submission" date="2015-11" db="EMBL/GenBank/DDBJ databases">
        <title>De novo transcriptome assembly of four potential Pierce s Disease insect vectors from Arizona vineyards.</title>
        <authorList>
            <person name="Tassone E.E."/>
        </authorList>
    </citation>
    <scope>NUCLEOTIDE SEQUENCE</scope>
</reference>
<dbReference type="PROSITE" id="PS00022">
    <property type="entry name" value="EGF_1"/>
    <property type="match status" value="1"/>
</dbReference>
<dbReference type="InterPro" id="IPR000742">
    <property type="entry name" value="EGF"/>
</dbReference>
<feature type="domain" description="EGF-like" evidence="3">
    <location>
        <begin position="319"/>
        <end position="330"/>
    </location>
</feature>
<protein>
    <recommendedName>
        <fullName evidence="3">EGF-like domain-containing protein</fullName>
    </recommendedName>
</protein>
<accession>A0A1B6FRZ6</accession>
<gene>
    <name evidence="4" type="ORF">g.3813</name>
</gene>
<proteinExistence type="predicted"/>